<feature type="compositionally biased region" description="Basic residues" evidence="4">
    <location>
        <begin position="2047"/>
        <end position="2059"/>
    </location>
</feature>
<dbReference type="SUPFAM" id="SSF52058">
    <property type="entry name" value="L domain-like"/>
    <property type="match status" value="1"/>
</dbReference>
<feature type="compositionally biased region" description="Low complexity" evidence="4">
    <location>
        <begin position="1936"/>
        <end position="1950"/>
    </location>
</feature>
<dbReference type="GO" id="GO:0005737">
    <property type="term" value="C:cytoplasm"/>
    <property type="evidence" value="ECO:0007669"/>
    <property type="project" value="TreeGrafter"/>
</dbReference>
<evidence type="ECO:0000313" key="6">
    <source>
        <dbReference type="Proteomes" id="UP000437068"/>
    </source>
</evidence>
<evidence type="ECO:0000256" key="4">
    <source>
        <dbReference type="SAM" id="MobiDB-lite"/>
    </source>
</evidence>
<feature type="coiled-coil region" evidence="3">
    <location>
        <begin position="1440"/>
        <end position="1481"/>
    </location>
</feature>
<feature type="region of interest" description="Disordered" evidence="4">
    <location>
        <begin position="2122"/>
        <end position="2146"/>
    </location>
</feature>
<dbReference type="Gene3D" id="3.80.10.10">
    <property type="entry name" value="Ribonuclease Inhibitor"/>
    <property type="match status" value="1"/>
</dbReference>
<feature type="coiled-coil region" evidence="3">
    <location>
        <begin position="634"/>
        <end position="781"/>
    </location>
</feature>
<gene>
    <name evidence="5" type="ORF">PF001_g615</name>
</gene>
<reference evidence="5 6" key="1">
    <citation type="submission" date="2018-08" db="EMBL/GenBank/DDBJ databases">
        <title>Genomic investigation of the strawberry pathogen Phytophthora fragariae indicates pathogenicity is determined by transcriptional variation in three key races.</title>
        <authorList>
            <person name="Adams T.M."/>
            <person name="Armitage A.D."/>
            <person name="Sobczyk M.K."/>
            <person name="Bates H.J."/>
            <person name="Dunwell J.M."/>
            <person name="Nellist C.F."/>
            <person name="Harrison R.J."/>
        </authorList>
    </citation>
    <scope>NUCLEOTIDE SEQUENCE [LARGE SCALE GENOMIC DNA]</scope>
    <source>
        <strain evidence="5 6">A4</strain>
    </source>
</reference>
<dbReference type="Proteomes" id="UP000437068">
    <property type="component" value="Unassembled WGS sequence"/>
</dbReference>
<feature type="compositionally biased region" description="Basic residues" evidence="4">
    <location>
        <begin position="1920"/>
        <end position="1929"/>
    </location>
</feature>
<feature type="region of interest" description="Disordered" evidence="4">
    <location>
        <begin position="913"/>
        <end position="959"/>
    </location>
</feature>
<feature type="coiled-coil region" evidence="3">
    <location>
        <begin position="1196"/>
        <end position="1244"/>
    </location>
</feature>
<dbReference type="InterPro" id="IPR032675">
    <property type="entry name" value="LRR_dom_sf"/>
</dbReference>
<feature type="region of interest" description="Disordered" evidence="4">
    <location>
        <begin position="1"/>
        <end position="61"/>
    </location>
</feature>
<name>A0A6A4EZG7_9STRA</name>
<feature type="region of interest" description="Disordered" evidence="4">
    <location>
        <begin position="2015"/>
        <end position="2059"/>
    </location>
</feature>
<feature type="coiled-coil region" evidence="3">
    <location>
        <begin position="1336"/>
        <end position="1363"/>
    </location>
</feature>
<feature type="coiled-coil region" evidence="3">
    <location>
        <begin position="1514"/>
        <end position="1565"/>
    </location>
</feature>
<feature type="region of interest" description="Disordered" evidence="4">
    <location>
        <begin position="2171"/>
        <end position="2226"/>
    </location>
</feature>
<dbReference type="EMBL" id="QXGE01000012">
    <property type="protein sequence ID" value="KAE9330001.1"/>
    <property type="molecule type" value="Genomic_DNA"/>
</dbReference>
<keyword evidence="2" id="KW-0677">Repeat</keyword>
<comment type="caution">
    <text evidence="5">The sequence shown here is derived from an EMBL/GenBank/DDBJ whole genome shotgun (WGS) entry which is preliminary data.</text>
</comment>
<accession>A0A6A4EZG7</accession>
<dbReference type="PANTHER" id="PTHR15454">
    <property type="entry name" value="NISCHARIN RELATED"/>
    <property type="match status" value="1"/>
</dbReference>
<feature type="compositionally biased region" description="Low complexity" evidence="4">
    <location>
        <begin position="941"/>
        <end position="953"/>
    </location>
</feature>
<feature type="compositionally biased region" description="Basic and acidic residues" evidence="4">
    <location>
        <begin position="44"/>
        <end position="56"/>
    </location>
</feature>
<organism evidence="5 6">
    <name type="scientific">Phytophthora fragariae</name>
    <dbReference type="NCBI Taxonomy" id="53985"/>
    <lineage>
        <taxon>Eukaryota</taxon>
        <taxon>Sar</taxon>
        <taxon>Stramenopiles</taxon>
        <taxon>Oomycota</taxon>
        <taxon>Peronosporomycetes</taxon>
        <taxon>Peronosporales</taxon>
        <taxon>Peronosporaceae</taxon>
        <taxon>Phytophthora</taxon>
    </lineage>
</organism>
<keyword evidence="1" id="KW-0433">Leucine-rich repeat</keyword>
<feature type="compositionally biased region" description="Acidic residues" evidence="4">
    <location>
        <begin position="2135"/>
        <end position="2146"/>
    </location>
</feature>
<feature type="compositionally biased region" description="Polar residues" evidence="4">
    <location>
        <begin position="1969"/>
        <end position="1981"/>
    </location>
</feature>
<evidence type="ECO:0000256" key="1">
    <source>
        <dbReference type="ARBA" id="ARBA00022614"/>
    </source>
</evidence>
<protein>
    <submittedName>
        <fullName evidence="5">Uncharacterized protein</fullName>
    </submittedName>
</protein>
<evidence type="ECO:0000256" key="3">
    <source>
        <dbReference type="SAM" id="Coils"/>
    </source>
</evidence>
<feature type="compositionally biased region" description="Low complexity" evidence="4">
    <location>
        <begin position="2026"/>
        <end position="2037"/>
    </location>
</feature>
<feature type="compositionally biased region" description="Polar residues" evidence="4">
    <location>
        <begin position="914"/>
        <end position="925"/>
    </location>
</feature>
<proteinExistence type="predicted"/>
<keyword evidence="3" id="KW-0175">Coiled coil</keyword>
<feature type="coiled-coil region" evidence="3">
    <location>
        <begin position="1273"/>
        <end position="1307"/>
    </location>
</feature>
<evidence type="ECO:0000313" key="5">
    <source>
        <dbReference type="EMBL" id="KAE9330001.1"/>
    </source>
</evidence>
<feature type="region of interest" description="Disordered" evidence="4">
    <location>
        <begin position="1920"/>
        <end position="1991"/>
    </location>
</feature>
<dbReference type="Pfam" id="PF14580">
    <property type="entry name" value="LRR_9"/>
    <property type="match status" value="1"/>
</dbReference>
<sequence>MADTRVPASYSRQFAVRQPAAAKRPPLSDNFNVNKPHKRPTPWRLRDAVTSRDQKAPSHSQKTLVDAFKQHGMRLCDGARLNAVGKGVHVLGRVPPTVCASVTALYLSQNNMRSLEGIEQFAAVRLLSVGGNLMASDNEVARLNELAQLRNLNLMGNPLCDQPNYRLRVVAMLKKLQVLDNTDITKKEREAAPNVAAQDDALRTMVTQNHFDIHKLQRIAQLIALHKEFYGCVMAGVSTGRFDRVPSPNDVACNVKLMLRLWRYEDTLSEQEQEALRVQMLTIIMRTHAKLAENPKVKAKEYLLKLANGSSPRRQRQDGVSNDIKQRCASWEEAYANVIALQQKTIANLHAVCDKNSKEMVEFLKNLLTMDPRQRNKMVGGKCIQQHGDELEMKPPPGQVFSPRRSWRTLAQQLHERQAIKEEVTQRTMAVATPKILKRFFIRWIQFYNWSQQVKHVQRKRCFVVQHDHFWQWRRKVWMQQELRACLKKQQLRIRKAHFGEWANITRRKQGALSSAWRRWRSVHVANLHHRVGLHRKTYDSVVKEKHELEAHLLAQKDTAMSLTDQIEILHERSKGEDKQVAVLEKKLRLCEEHNRSLAVELKSARSAIERERHAWEDALCEEEDKRENDSVKYRSLAQENQVLQVQMIELKRELEGEKSKAIEAEKINDDLRTASVNSADVHHSEMTVAVNKQKELESEIAELREHLKEQETEWEDTANRLQEYEKRIASTCEAMNEHEQGHERENERLRNEYKSIEAKLKEEQVKNTELNRLLQEKNQTILNMTHHISHGEASPSRDRFNPHPGHEHCDSLHGNQNDCGRRELRMVTQSSCRRHVPSKAFIKPQTTEDSNTVARGNLQYRTRSSAMSKIDPTATLAAISARLAIVVPPAESEIARINREALAAVNNRALNAKTQGASSPTGTRSPGGRNDGSFADAPQTVSDTTSLSSPSSKGGMTPALHDSVIAEEWVNLHLETNGEFLLPVSDIASMLKSPGADDDELDPDSEAFAFRKGGDGGPLGRAGMDRFSLYRMGMPKDLVDRLYRALYVYTNGFHNIINEIAAHCPPRIERHVSSNAWLTFLLLLEQCENGKYEMAMLKFKQAAQDAHQQLQDGFKQERLDLGAQLHLVEVALKDETVRGAEKSELIRKLVTETTESNLKISDQQQKIGAQSEQIRLLKLEVLVHEDEEKKLNEFLDDARRDYEVANSERLNALSERFALDEEIRKLSAQLERVEAEKANYARRMHETLFMNQALRANNDQLKQDAVVLGMDKEKVVAEKDGLQEQVEKAQEEISRLLESKIQVDKELIENRRKQSHLEARLQTMKEQFDIEVENVIKHQREIARLTARIDEERVQVGVLEAKCNLLTAEKPNTGMRAQDKLRIERLLNQKLELEAIVEANKLDRKRDEEQIWNLRSSLESIDAELQHNKRVYSAGQQAFLHSERTCEQLRQQTQELEKNYEKAKKNVASLKERFKVYETTSKEQITKLEVEVKVANAQLREITYVNRDNVAQIDQLTKSLSLLEKEATVLKTRVEESEQHVMELQTEKEDLQRNKNELDIATSTSRHAFNRFILSLQNMLVLVKLDEFPLDEAIRELLQMIQDTFGEELCLDIILSEDDKPIDIELEVQEDVTEEEQASWQRRAAARRKGIISIEALGGTDDDGEHETEENSEVHAMNAANTDKLAAERTSSQREIIRMSRFRKSKLDHLVNKLQRDIALKADLITNLESVVCDQSREISFLNITKRQQARVIVQHECQKGMLHSDLEMTTLMLFKVRAEKQAVEFTLEQVRIDQVLQTNRAFQAEVALATLRREFDMQMSVNEDLMAKIWRKYEYDLYMISLRRNKGVQATVTITDQSSQTLVPQRNPAMERPRVSSLYMPTDMSGESESLLQKISRATRELLPGVANEMDLHFTVGRSRRSPHHQQIKQGLVRPLASSPRSSRSQLRTQASHDESRRRHPGKRRSNASTSSEAGTSTLPLLDDNSGVTSPTMQLVHHVNEFGTRQNVLVSPTRPPFFSEHPSSRSTSVDRISSRPPALQNARRSMPRKFSAGRRSHLQLDTQYEERVESAEYPARQSARSPIILPISRQALSTNSSSSSSTLRYNRSFLRAGMEVLRNAGSSDSPLLYPGDSDSESSEFDYDYDPALSPSRLAAAVSGYNREQISLQEAAWQTEAQSPRQSPRPEADKQNDVRPSTDVDEELASHDQHSPFTPAVLYPILPNQ</sequence>
<evidence type="ECO:0000256" key="2">
    <source>
        <dbReference type="ARBA" id="ARBA00022737"/>
    </source>
</evidence>
<feature type="region of interest" description="Disordered" evidence="4">
    <location>
        <begin position="1658"/>
        <end position="1693"/>
    </location>
</feature>
<feature type="compositionally biased region" description="Acidic residues" evidence="4">
    <location>
        <begin position="1661"/>
        <end position="1672"/>
    </location>
</feature>
<feature type="compositionally biased region" description="Basic and acidic residues" evidence="4">
    <location>
        <begin position="2185"/>
        <end position="2211"/>
    </location>
</feature>